<proteinExistence type="inferred from homology"/>
<dbReference type="SMART" id="SM00345">
    <property type="entry name" value="HTH_GNTR"/>
    <property type="match status" value="1"/>
</dbReference>
<evidence type="ECO:0000256" key="5">
    <source>
        <dbReference type="ARBA" id="ARBA00023163"/>
    </source>
</evidence>
<dbReference type="SUPFAM" id="SSF53383">
    <property type="entry name" value="PLP-dependent transferases"/>
    <property type="match status" value="1"/>
</dbReference>
<evidence type="ECO:0000256" key="3">
    <source>
        <dbReference type="ARBA" id="ARBA00023015"/>
    </source>
</evidence>
<dbReference type="Proteomes" id="UP000199072">
    <property type="component" value="Unassembled WGS sequence"/>
</dbReference>
<dbReference type="PANTHER" id="PTHR46577">
    <property type="entry name" value="HTH-TYPE TRANSCRIPTIONAL REGULATORY PROTEIN GABR"/>
    <property type="match status" value="1"/>
</dbReference>
<comment type="similarity">
    <text evidence="1">In the C-terminal section; belongs to the class-I pyridoxal-phosphate-dependent aminotransferase family.</text>
</comment>
<keyword evidence="7" id="KW-0032">Aminotransferase</keyword>
<dbReference type="Pfam" id="PF00155">
    <property type="entry name" value="Aminotran_1_2"/>
    <property type="match status" value="1"/>
</dbReference>
<dbReference type="InterPro" id="IPR015424">
    <property type="entry name" value="PyrdxlP-dep_Trfase"/>
</dbReference>
<dbReference type="Gene3D" id="3.40.640.10">
    <property type="entry name" value="Type I PLP-dependent aspartate aminotransferase-like (Major domain)"/>
    <property type="match status" value="1"/>
</dbReference>
<gene>
    <name evidence="7" type="ORF">SAMN05216464_103490</name>
</gene>
<evidence type="ECO:0000256" key="2">
    <source>
        <dbReference type="ARBA" id="ARBA00022898"/>
    </source>
</evidence>
<dbReference type="GO" id="GO:0003677">
    <property type="term" value="F:DNA binding"/>
    <property type="evidence" value="ECO:0007669"/>
    <property type="project" value="UniProtKB-KW"/>
</dbReference>
<dbReference type="STRING" id="1391627.SAMN05216464_103490"/>
<keyword evidence="4" id="KW-0238">DNA-binding</keyword>
<dbReference type="Pfam" id="PF00392">
    <property type="entry name" value="GntR"/>
    <property type="match status" value="1"/>
</dbReference>
<evidence type="ECO:0000256" key="1">
    <source>
        <dbReference type="ARBA" id="ARBA00005384"/>
    </source>
</evidence>
<protein>
    <submittedName>
        <fullName evidence="7">GntR family transcriptional regulator / MocR family aminotransferase</fullName>
    </submittedName>
</protein>
<name>A0A1G6ZTK7_9SPHI</name>
<keyword evidence="7" id="KW-0808">Transferase</keyword>
<dbReference type="InterPro" id="IPR004839">
    <property type="entry name" value="Aminotransferase_I/II_large"/>
</dbReference>
<dbReference type="PANTHER" id="PTHR46577:SF1">
    <property type="entry name" value="HTH-TYPE TRANSCRIPTIONAL REGULATORY PROTEIN GABR"/>
    <property type="match status" value="1"/>
</dbReference>
<dbReference type="GO" id="GO:0030170">
    <property type="term" value="F:pyridoxal phosphate binding"/>
    <property type="evidence" value="ECO:0007669"/>
    <property type="project" value="InterPro"/>
</dbReference>
<dbReference type="CDD" id="cd07377">
    <property type="entry name" value="WHTH_GntR"/>
    <property type="match status" value="1"/>
</dbReference>
<dbReference type="InterPro" id="IPR000524">
    <property type="entry name" value="Tscrpt_reg_HTH_GntR"/>
</dbReference>
<dbReference type="GO" id="GO:0003700">
    <property type="term" value="F:DNA-binding transcription factor activity"/>
    <property type="evidence" value="ECO:0007669"/>
    <property type="project" value="InterPro"/>
</dbReference>
<dbReference type="OrthoDB" id="594134at2"/>
<evidence type="ECO:0000259" key="6">
    <source>
        <dbReference type="PROSITE" id="PS50949"/>
    </source>
</evidence>
<dbReference type="InterPro" id="IPR015421">
    <property type="entry name" value="PyrdxlP-dep_Trfase_major"/>
</dbReference>
<dbReference type="CDD" id="cd00609">
    <property type="entry name" value="AAT_like"/>
    <property type="match status" value="1"/>
</dbReference>
<organism evidence="7 8">
    <name type="scientific">Mucilaginibacter pineti</name>
    <dbReference type="NCBI Taxonomy" id="1391627"/>
    <lineage>
        <taxon>Bacteria</taxon>
        <taxon>Pseudomonadati</taxon>
        <taxon>Bacteroidota</taxon>
        <taxon>Sphingobacteriia</taxon>
        <taxon>Sphingobacteriales</taxon>
        <taxon>Sphingobacteriaceae</taxon>
        <taxon>Mucilaginibacter</taxon>
    </lineage>
</organism>
<evidence type="ECO:0000313" key="8">
    <source>
        <dbReference type="Proteomes" id="UP000199072"/>
    </source>
</evidence>
<sequence length="489" mass="54972">MLPFDTLIIIDKSIALPVYKQIANQLIKHIRNGVLNSGNLLPGTRVMAAILKLHRKTAIAAYDELSAQGWITVIPRKGFMVEQNLSEFRPRKWDERTAGYSYNSAMPVPFYQSQLPAAPSLTPSPGFDLIIDDGHPDPRLAPLQLLNREYQSRLKQPQAFRRISSAMSQGSPKLREAMVSYIADTRGIKMQPDHIIITDGAQMSIYIAASLLLKPGDHVLVGEPGYYLANQVFEQLGAHIIRIPVDENGLVADAVEDACRKYKIGLLYLIPHHHHPTTVTLSPERRMRLLEMAEKFNFIIVEDDYDYDFHYTSSPYLPLAAGNHHSRVIYIGSFSKSLTTSIRIGFMIAAADFIRQAVHLRRLINLKGNYIQEDALAALITNGDIGRHLKKANKLYLERRDHLCTQLDLHLKHVVQYQKPSGGMAVWTVFNKAYPLKTIAQKAAKCGLYINNGNLFDTPENSYNAMRFGFASLSLTEISEAVHILANCI</sequence>
<dbReference type="InterPro" id="IPR036388">
    <property type="entry name" value="WH-like_DNA-bd_sf"/>
</dbReference>
<feature type="domain" description="HTH gntR-type" evidence="6">
    <location>
        <begin position="16"/>
        <end position="84"/>
    </location>
</feature>
<keyword evidence="5" id="KW-0804">Transcription</keyword>
<evidence type="ECO:0000256" key="4">
    <source>
        <dbReference type="ARBA" id="ARBA00023125"/>
    </source>
</evidence>
<reference evidence="7 8" key="1">
    <citation type="submission" date="2016-10" db="EMBL/GenBank/DDBJ databases">
        <authorList>
            <person name="de Groot N.N."/>
        </authorList>
    </citation>
    <scope>NUCLEOTIDE SEQUENCE [LARGE SCALE GENOMIC DNA]</scope>
    <source>
        <strain evidence="7 8">47C3B</strain>
    </source>
</reference>
<keyword evidence="3" id="KW-0805">Transcription regulation</keyword>
<dbReference type="Gene3D" id="1.10.10.10">
    <property type="entry name" value="Winged helix-like DNA-binding domain superfamily/Winged helix DNA-binding domain"/>
    <property type="match status" value="1"/>
</dbReference>
<accession>A0A1G6ZTK7</accession>
<dbReference type="InterPro" id="IPR051446">
    <property type="entry name" value="HTH_trans_reg/aminotransferase"/>
</dbReference>
<dbReference type="EMBL" id="FNAI01000003">
    <property type="protein sequence ID" value="SDE05879.1"/>
    <property type="molecule type" value="Genomic_DNA"/>
</dbReference>
<dbReference type="AlphaFoldDB" id="A0A1G6ZTK7"/>
<dbReference type="InterPro" id="IPR036390">
    <property type="entry name" value="WH_DNA-bd_sf"/>
</dbReference>
<dbReference type="PROSITE" id="PS50949">
    <property type="entry name" value="HTH_GNTR"/>
    <property type="match status" value="1"/>
</dbReference>
<dbReference type="SUPFAM" id="SSF46785">
    <property type="entry name" value="Winged helix' DNA-binding domain"/>
    <property type="match status" value="1"/>
</dbReference>
<dbReference type="RefSeq" id="WP_091148706.1">
    <property type="nucleotide sequence ID" value="NZ_FNAI01000003.1"/>
</dbReference>
<evidence type="ECO:0000313" key="7">
    <source>
        <dbReference type="EMBL" id="SDE05879.1"/>
    </source>
</evidence>
<keyword evidence="8" id="KW-1185">Reference proteome</keyword>
<dbReference type="GO" id="GO:0008483">
    <property type="term" value="F:transaminase activity"/>
    <property type="evidence" value="ECO:0007669"/>
    <property type="project" value="UniProtKB-KW"/>
</dbReference>
<keyword evidence="2" id="KW-0663">Pyridoxal phosphate</keyword>